<evidence type="ECO:0000256" key="2">
    <source>
        <dbReference type="ARBA" id="ARBA00012438"/>
    </source>
</evidence>
<dbReference type="Gene3D" id="1.10.287.130">
    <property type="match status" value="1"/>
</dbReference>
<dbReference type="SUPFAM" id="SSF55874">
    <property type="entry name" value="ATPase domain of HSP90 chaperone/DNA topoisomerase II/histidine kinase"/>
    <property type="match status" value="1"/>
</dbReference>
<reference evidence="9" key="1">
    <citation type="submission" date="2021-02" db="EMBL/GenBank/DDBJ databases">
        <title>Fulvivirga sp. S481 isolated from sea water.</title>
        <authorList>
            <person name="Bae S.S."/>
            <person name="Baek K."/>
        </authorList>
    </citation>
    <scope>NUCLEOTIDE SEQUENCE</scope>
    <source>
        <strain evidence="9">S481</strain>
    </source>
</reference>
<name>A0A974WI97_9BACT</name>
<feature type="transmembrane region" description="Helical" evidence="7">
    <location>
        <begin position="79"/>
        <end position="97"/>
    </location>
</feature>
<dbReference type="Gene3D" id="3.30.565.10">
    <property type="entry name" value="Histidine kinase-like ATPase, C-terminal domain"/>
    <property type="match status" value="1"/>
</dbReference>
<organism evidence="9 10">
    <name type="scientific">Fulvivirga lutea</name>
    <dbReference type="NCBI Taxonomy" id="2810512"/>
    <lineage>
        <taxon>Bacteria</taxon>
        <taxon>Pseudomonadati</taxon>
        <taxon>Bacteroidota</taxon>
        <taxon>Cytophagia</taxon>
        <taxon>Cytophagales</taxon>
        <taxon>Fulvivirgaceae</taxon>
        <taxon>Fulvivirga</taxon>
    </lineage>
</organism>
<evidence type="ECO:0000256" key="3">
    <source>
        <dbReference type="ARBA" id="ARBA00022553"/>
    </source>
</evidence>
<keyword evidence="6" id="KW-0175">Coiled coil</keyword>
<dbReference type="CDD" id="cd00082">
    <property type="entry name" value="HisKA"/>
    <property type="match status" value="1"/>
</dbReference>
<feature type="transmembrane region" description="Helical" evidence="7">
    <location>
        <begin position="161"/>
        <end position="182"/>
    </location>
</feature>
<keyword evidence="3" id="KW-0597">Phosphoprotein</keyword>
<keyword evidence="7" id="KW-0472">Membrane</keyword>
<evidence type="ECO:0000256" key="5">
    <source>
        <dbReference type="ARBA" id="ARBA00022777"/>
    </source>
</evidence>
<dbReference type="GO" id="GO:0000155">
    <property type="term" value="F:phosphorelay sensor kinase activity"/>
    <property type="evidence" value="ECO:0007669"/>
    <property type="project" value="InterPro"/>
</dbReference>
<evidence type="ECO:0000259" key="8">
    <source>
        <dbReference type="PROSITE" id="PS50109"/>
    </source>
</evidence>
<dbReference type="KEGG" id="fuv:JR347_13655"/>
<dbReference type="InterPro" id="IPR004358">
    <property type="entry name" value="Sig_transdc_His_kin-like_C"/>
</dbReference>
<sequence length="444" mass="50421">MNIASFIDYFIHPSRFGDLEELRRARLLVRACWLTSLFSNSYILFSYLFGYDKGVYLMIFNVVGFIVLAFFVKTKLPIVLLGNIYVFIGSFAVIFLTHFSGGMWSAIYPWIISIPVLALLVVNRSAAIFWGVISFSAMVIYGVLAVEGYELPVEYNPEFKTLWFLSVVPGLLLIILFISFVFEHTQTKALNSLAENNAQLQEQKEMIEMQSEHLSKLVEEKDYIIRVLSHDLRSPLKNISSLVSLMEVEKDETMSHEYSKMILDASSSAQHLVNRVLEMDASSQNHVELQHEEFDVNEFLEELILGVEESANSKNIKIVYENKAPKARVNADETYFALIFENLLSNAIKFSEKGKEVKVQTTVDNENLQVRVIDQGPGVAKEEQDKLFQKFSKLSARPTGGESSTGLGLSLVKRYAELIEAKVWYEDRSGYGAVFVVEFKPISN</sequence>
<evidence type="ECO:0000256" key="4">
    <source>
        <dbReference type="ARBA" id="ARBA00022679"/>
    </source>
</evidence>
<evidence type="ECO:0000313" key="10">
    <source>
        <dbReference type="Proteomes" id="UP000662783"/>
    </source>
</evidence>
<dbReference type="Pfam" id="PF00512">
    <property type="entry name" value="HisKA"/>
    <property type="match status" value="1"/>
</dbReference>
<dbReference type="PANTHER" id="PTHR43047">
    <property type="entry name" value="TWO-COMPONENT HISTIDINE PROTEIN KINASE"/>
    <property type="match status" value="1"/>
</dbReference>
<dbReference type="SMART" id="SM00388">
    <property type="entry name" value="HisKA"/>
    <property type="match status" value="1"/>
</dbReference>
<accession>A0A974WI97</accession>
<dbReference type="PANTHER" id="PTHR43047:SF72">
    <property type="entry name" value="OSMOSENSING HISTIDINE PROTEIN KINASE SLN1"/>
    <property type="match status" value="1"/>
</dbReference>
<dbReference type="InterPro" id="IPR036890">
    <property type="entry name" value="HATPase_C_sf"/>
</dbReference>
<feature type="domain" description="Histidine kinase" evidence="8">
    <location>
        <begin position="227"/>
        <end position="443"/>
    </location>
</feature>
<evidence type="ECO:0000313" key="9">
    <source>
        <dbReference type="EMBL" id="QSE96635.1"/>
    </source>
</evidence>
<dbReference type="EC" id="2.7.13.3" evidence="2"/>
<feature type="transmembrane region" description="Helical" evidence="7">
    <location>
        <begin position="27"/>
        <end position="49"/>
    </location>
</feature>
<keyword evidence="4" id="KW-0808">Transferase</keyword>
<dbReference type="EMBL" id="CP070608">
    <property type="protein sequence ID" value="QSE96635.1"/>
    <property type="molecule type" value="Genomic_DNA"/>
</dbReference>
<dbReference type="SMART" id="SM00387">
    <property type="entry name" value="HATPase_c"/>
    <property type="match status" value="1"/>
</dbReference>
<keyword evidence="7" id="KW-0812">Transmembrane</keyword>
<dbReference type="GO" id="GO:0009927">
    <property type="term" value="F:histidine phosphotransfer kinase activity"/>
    <property type="evidence" value="ECO:0007669"/>
    <property type="project" value="TreeGrafter"/>
</dbReference>
<feature type="transmembrane region" description="Helical" evidence="7">
    <location>
        <begin position="103"/>
        <end position="122"/>
    </location>
</feature>
<dbReference type="AlphaFoldDB" id="A0A974WI97"/>
<keyword evidence="10" id="KW-1185">Reference proteome</keyword>
<dbReference type="GO" id="GO:0005886">
    <property type="term" value="C:plasma membrane"/>
    <property type="evidence" value="ECO:0007669"/>
    <property type="project" value="TreeGrafter"/>
</dbReference>
<keyword evidence="7" id="KW-1133">Transmembrane helix</keyword>
<proteinExistence type="predicted"/>
<keyword evidence="5 9" id="KW-0418">Kinase</keyword>
<dbReference type="InterPro" id="IPR036097">
    <property type="entry name" value="HisK_dim/P_sf"/>
</dbReference>
<dbReference type="InterPro" id="IPR003661">
    <property type="entry name" value="HisK_dim/P_dom"/>
</dbReference>
<evidence type="ECO:0000256" key="1">
    <source>
        <dbReference type="ARBA" id="ARBA00000085"/>
    </source>
</evidence>
<comment type="catalytic activity">
    <reaction evidence="1">
        <text>ATP + protein L-histidine = ADP + protein N-phospho-L-histidine.</text>
        <dbReference type="EC" id="2.7.13.3"/>
    </reaction>
</comment>
<dbReference type="InterPro" id="IPR005467">
    <property type="entry name" value="His_kinase_dom"/>
</dbReference>
<feature type="transmembrane region" description="Helical" evidence="7">
    <location>
        <begin position="129"/>
        <end position="149"/>
    </location>
</feature>
<feature type="transmembrane region" description="Helical" evidence="7">
    <location>
        <begin position="55"/>
        <end position="72"/>
    </location>
</feature>
<dbReference type="InterPro" id="IPR003594">
    <property type="entry name" value="HATPase_dom"/>
</dbReference>
<dbReference type="RefSeq" id="WP_205721149.1">
    <property type="nucleotide sequence ID" value="NZ_CP070608.1"/>
</dbReference>
<evidence type="ECO:0000256" key="6">
    <source>
        <dbReference type="SAM" id="Coils"/>
    </source>
</evidence>
<gene>
    <name evidence="9" type="ORF">JR347_13655</name>
</gene>
<feature type="coiled-coil region" evidence="6">
    <location>
        <begin position="190"/>
        <end position="220"/>
    </location>
</feature>
<dbReference type="PROSITE" id="PS50109">
    <property type="entry name" value="HIS_KIN"/>
    <property type="match status" value="1"/>
</dbReference>
<dbReference type="PRINTS" id="PR00344">
    <property type="entry name" value="BCTRLSENSOR"/>
</dbReference>
<dbReference type="CDD" id="cd00075">
    <property type="entry name" value="HATPase"/>
    <property type="match status" value="1"/>
</dbReference>
<protein>
    <recommendedName>
        <fullName evidence="2">histidine kinase</fullName>
        <ecNumber evidence="2">2.7.13.3</ecNumber>
    </recommendedName>
</protein>
<dbReference type="Proteomes" id="UP000662783">
    <property type="component" value="Chromosome"/>
</dbReference>
<evidence type="ECO:0000256" key="7">
    <source>
        <dbReference type="SAM" id="Phobius"/>
    </source>
</evidence>
<dbReference type="SUPFAM" id="SSF47384">
    <property type="entry name" value="Homodimeric domain of signal transducing histidine kinase"/>
    <property type="match status" value="1"/>
</dbReference>
<dbReference type="Pfam" id="PF02518">
    <property type="entry name" value="HATPase_c"/>
    <property type="match status" value="1"/>
</dbReference>